<keyword evidence="2" id="KW-0732">Signal</keyword>
<evidence type="ECO:0000313" key="4">
    <source>
        <dbReference type="EMBL" id="MBB4658586.1"/>
    </source>
</evidence>
<dbReference type="InterPro" id="IPR050300">
    <property type="entry name" value="GDXG_lipolytic_enzyme"/>
</dbReference>
<dbReference type="RefSeq" id="WP_221400872.1">
    <property type="nucleotide sequence ID" value="NZ_JACHOB010000001.1"/>
</dbReference>
<dbReference type="PANTHER" id="PTHR48081:SF6">
    <property type="entry name" value="PEPTIDASE S9 PROLYL OLIGOPEPTIDASE CATALYTIC DOMAIN-CONTAINING PROTEIN"/>
    <property type="match status" value="1"/>
</dbReference>
<dbReference type="EMBL" id="JACHOB010000001">
    <property type="protein sequence ID" value="MBB4658586.1"/>
    <property type="molecule type" value="Genomic_DNA"/>
</dbReference>
<evidence type="ECO:0000313" key="5">
    <source>
        <dbReference type="Proteomes" id="UP000563524"/>
    </source>
</evidence>
<evidence type="ECO:0000259" key="3">
    <source>
        <dbReference type="Pfam" id="PF20434"/>
    </source>
</evidence>
<proteinExistence type="predicted"/>
<dbReference type="SUPFAM" id="SSF53474">
    <property type="entry name" value="alpha/beta-Hydrolases"/>
    <property type="match status" value="1"/>
</dbReference>
<keyword evidence="5" id="KW-1185">Reference proteome</keyword>
<sequence>MKMRLRLALLALLPSAAVAQDRVSLWPDGAPGSEEMRDVPETSGDWWVRDVHDPSVTVFAPDGARSGTAVIVVPGGGHANLVFNSEGVAPAKWLAARGVTAFALKYRLARQEGSPYDIETDAAADLRRAVRFVRAHAEEYGVSPDRIGVLGFSAGGELVNLVTYGPAGGDAEAADLVERQSARPDFQVQIYPGPIGLPDHFDQAPPPAFFLAAFEDKGPTLTLMRQLDLYREAGVPAELHVFAHGAHAFNMGDRSDFATVSDWPERLADWMIDSGFMDNGRSR</sequence>
<dbReference type="AlphaFoldDB" id="A0A840I0J5"/>
<dbReference type="Gene3D" id="3.40.50.1820">
    <property type="entry name" value="alpha/beta hydrolase"/>
    <property type="match status" value="1"/>
</dbReference>
<keyword evidence="1" id="KW-0378">Hydrolase</keyword>
<feature type="domain" description="BD-FAE-like" evidence="3">
    <location>
        <begin position="67"/>
        <end position="165"/>
    </location>
</feature>
<comment type="caution">
    <text evidence="4">The sequence shown here is derived from an EMBL/GenBank/DDBJ whole genome shotgun (WGS) entry which is preliminary data.</text>
</comment>
<feature type="signal peptide" evidence="2">
    <location>
        <begin position="1"/>
        <end position="19"/>
    </location>
</feature>
<dbReference type="InterPro" id="IPR029058">
    <property type="entry name" value="AB_hydrolase_fold"/>
</dbReference>
<evidence type="ECO:0000256" key="1">
    <source>
        <dbReference type="ARBA" id="ARBA00022801"/>
    </source>
</evidence>
<feature type="chain" id="PRO_5032984740" evidence="2">
    <location>
        <begin position="20"/>
        <end position="283"/>
    </location>
</feature>
<dbReference type="PANTHER" id="PTHR48081">
    <property type="entry name" value="AB HYDROLASE SUPERFAMILY PROTEIN C4A8.06C"/>
    <property type="match status" value="1"/>
</dbReference>
<accession>A0A840I0J5</accession>
<organism evidence="4 5">
    <name type="scientific">Parvularcula dongshanensis</name>
    <dbReference type="NCBI Taxonomy" id="1173995"/>
    <lineage>
        <taxon>Bacteria</taxon>
        <taxon>Pseudomonadati</taxon>
        <taxon>Pseudomonadota</taxon>
        <taxon>Alphaproteobacteria</taxon>
        <taxon>Parvularculales</taxon>
        <taxon>Parvularculaceae</taxon>
        <taxon>Parvularcula</taxon>
    </lineage>
</organism>
<dbReference type="Proteomes" id="UP000563524">
    <property type="component" value="Unassembled WGS sequence"/>
</dbReference>
<dbReference type="GO" id="GO:0016787">
    <property type="term" value="F:hydrolase activity"/>
    <property type="evidence" value="ECO:0007669"/>
    <property type="project" value="UniProtKB-KW"/>
</dbReference>
<evidence type="ECO:0000256" key="2">
    <source>
        <dbReference type="SAM" id="SignalP"/>
    </source>
</evidence>
<dbReference type="Pfam" id="PF20434">
    <property type="entry name" value="BD-FAE"/>
    <property type="match status" value="1"/>
</dbReference>
<protein>
    <submittedName>
        <fullName evidence="4">Acetyl esterase/lipase</fullName>
    </submittedName>
</protein>
<reference evidence="4 5" key="1">
    <citation type="submission" date="2020-08" db="EMBL/GenBank/DDBJ databases">
        <title>Genomic Encyclopedia of Type Strains, Phase IV (KMG-IV): sequencing the most valuable type-strain genomes for metagenomic binning, comparative biology and taxonomic classification.</title>
        <authorList>
            <person name="Goeker M."/>
        </authorList>
    </citation>
    <scope>NUCLEOTIDE SEQUENCE [LARGE SCALE GENOMIC DNA]</scope>
    <source>
        <strain evidence="4 5">DSM 102850</strain>
    </source>
</reference>
<gene>
    <name evidence="4" type="ORF">GGQ59_001086</name>
</gene>
<dbReference type="InterPro" id="IPR049492">
    <property type="entry name" value="BD-FAE-like_dom"/>
</dbReference>
<name>A0A840I0J5_9PROT</name>